<keyword evidence="1" id="KW-0812">Transmembrane</keyword>
<name>A0A380YJQ4_9BACE</name>
<evidence type="ECO:0008006" key="4">
    <source>
        <dbReference type="Google" id="ProtNLM"/>
    </source>
</evidence>
<gene>
    <name evidence="2" type="ORF">NCTC11155_01016</name>
</gene>
<feature type="transmembrane region" description="Helical" evidence="1">
    <location>
        <begin position="262"/>
        <end position="285"/>
    </location>
</feature>
<feature type="transmembrane region" description="Helical" evidence="1">
    <location>
        <begin position="394"/>
        <end position="410"/>
    </location>
</feature>
<sequence>MNSRFLGVSYIFLLIACLILSGQKLVPDVGVLSMQIMMVMISLFVLSISQKTTRGSLLFIIFSAHFIMSVVIRLFYIEHWNDPLGPIPMDALDYHMDALKASRYSLSDFMNFCIEDHDLDDSGFAYILYFIYRMFGNDFGIHVALLANSVAVTMLCNYTYKIANYYISSEYSKLVIAILGTLSYSVVTSANGLKENFFTLFVVGAIYYSIRYYTIKNIGNLLMLILFSALTVLFRLAFLPMLILAIVSVRFAKYVKLNLRNVFILVLLFGVCIYIGTQLTAYLLAMRGLSENVFNDMHAMHYADSNLGGILSMIANSLFAFVGPIPSFVSTADKISYITMPNFTVFISILWGSLFIGGFIKAINRRDHVFVILSTILLNSMMVLMMSFSFNFRYRYIVFPFIMILTAYGIQNIEEKELKFHKVYIAGIMTMIFFYNVAF</sequence>
<feature type="transmembrane region" description="Helical" evidence="1">
    <location>
        <begin position="139"/>
        <end position="159"/>
    </location>
</feature>
<accession>A0A380YJQ4</accession>
<evidence type="ECO:0000313" key="3">
    <source>
        <dbReference type="Proteomes" id="UP000254424"/>
    </source>
</evidence>
<protein>
    <recommendedName>
        <fullName evidence="4">Glycosyltransferase RgtA/B/C/D-like domain-containing protein</fullName>
    </recommendedName>
</protein>
<dbReference type="RefSeq" id="WP_004291135.1">
    <property type="nucleotide sequence ID" value="NZ_CABKNQ010000018.1"/>
</dbReference>
<keyword evidence="1" id="KW-1133">Transmembrane helix</keyword>
<feature type="transmembrane region" description="Helical" evidence="1">
    <location>
        <begin position="422"/>
        <end position="438"/>
    </location>
</feature>
<keyword evidence="1" id="KW-0472">Membrane</keyword>
<dbReference type="AlphaFoldDB" id="A0A380YJQ4"/>
<feature type="transmembrane region" description="Helical" evidence="1">
    <location>
        <begin position="56"/>
        <end position="76"/>
    </location>
</feature>
<proteinExistence type="predicted"/>
<reference evidence="2 3" key="1">
    <citation type="submission" date="2018-06" db="EMBL/GenBank/DDBJ databases">
        <authorList>
            <consortium name="Pathogen Informatics"/>
            <person name="Doyle S."/>
        </authorList>
    </citation>
    <scope>NUCLEOTIDE SEQUENCE [LARGE SCALE GENOMIC DNA]</scope>
    <source>
        <strain evidence="2 3">NCTC11155</strain>
    </source>
</reference>
<feature type="transmembrane region" description="Helical" evidence="1">
    <location>
        <begin position="369"/>
        <end position="388"/>
    </location>
</feature>
<dbReference type="STRING" id="483216.BACEGG_02826"/>
<dbReference type="EMBL" id="UFSX01000001">
    <property type="protein sequence ID" value="SUV29049.1"/>
    <property type="molecule type" value="Genomic_DNA"/>
</dbReference>
<organism evidence="2 3">
    <name type="scientific">Bacteroides eggerthii</name>
    <dbReference type="NCBI Taxonomy" id="28111"/>
    <lineage>
        <taxon>Bacteria</taxon>
        <taxon>Pseudomonadati</taxon>
        <taxon>Bacteroidota</taxon>
        <taxon>Bacteroidia</taxon>
        <taxon>Bacteroidales</taxon>
        <taxon>Bacteroidaceae</taxon>
        <taxon>Bacteroides</taxon>
    </lineage>
</organism>
<dbReference type="PROSITE" id="PS51257">
    <property type="entry name" value="PROKAR_LIPOPROTEIN"/>
    <property type="match status" value="1"/>
</dbReference>
<feature type="transmembrane region" description="Helical" evidence="1">
    <location>
        <begin position="306"/>
        <end position="329"/>
    </location>
</feature>
<feature type="transmembrane region" description="Helical" evidence="1">
    <location>
        <begin position="221"/>
        <end position="247"/>
    </location>
</feature>
<feature type="transmembrane region" description="Helical" evidence="1">
    <location>
        <begin position="32"/>
        <end position="49"/>
    </location>
</feature>
<dbReference type="GeneID" id="93070942"/>
<feature type="transmembrane region" description="Helical" evidence="1">
    <location>
        <begin position="196"/>
        <end position="214"/>
    </location>
</feature>
<dbReference type="Proteomes" id="UP000254424">
    <property type="component" value="Unassembled WGS sequence"/>
</dbReference>
<evidence type="ECO:0000256" key="1">
    <source>
        <dbReference type="SAM" id="Phobius"/>
    </source>
</evidence>
<feature type="transmembrane region" description="Helical" evidence="1">
    <location>
        <begin position="171"/>
        <end position="190"/>
    </location>
</feature>
<feature type="transmembrane region" description="Helical" evidence="1">
    <location>
        <begin position="335"/>
        <end position="357"/>
    </location>
</feature>
<evidence type="ECO:0000313" key="2">
    <source>
        <dbReference type="EMBL" id="SUV29049.1"/>
    </source>
</evidence>